<gene>
    <name evidence="10" type="primary">grpE</name>
    <name evidence="14" type="ORF">CSW64_21350</name>
</gene>
<feature type="compositionally biased region" description="Acidic residues" evidence="13">
    <location>
        <begin position="15"/>
        <end position="24"/>
    </location>
</feature>
<dbReference type="EMBL" id="CP024201">
    <property type="protein sequence ID" value="ATQ44752.1"/>
    <property type="molecule type" value="Genomic_DNA"/>
</dbReference>
<name>A0A2D2B3A3_9CAUL</name>
<dbReference type="KEGG" id="cmb:CSW64_21350"/>
<dbReference type="SUPFAM" id="SSF51064">
    <property type="entry name" value="Head domain of nucleotide exchange factor GrpE"/>
    <property type="match status" value="1"/>
</dbReference>
<dbReference type="RefSeq" id="WP_099624000.1">
    <property type="nucleotide sequence ID" value="NZ_CP024201.1"/>
</dbReference>
<dbReference type="CDD" id="cd00446">
    <property type="entry name" value="GrpE"/>
    <property type="match status" value="1"/>
</dbReference>
<dbReference type="HAMAP" id="MF_01151">
    <property type="entry name" value="GrpE"/>
    <property type="match status" value="1"/>
</dbReference>
<keyword evidence="4 10" id="KW-0963">Cytoplasm</keyword>
<accession>A0A2D2B3A3</accession>
<feature type="compositionally biased region" description="Low complexity" evidence="13">
    <location>
        <begin position="178"/>
        <end position="189"/>
    </location>
</feature>
<dbReference type="PROSITE" id="PS01071">
    <property type="entry name" value="GRPE"/>
    <property type="match status" value="1"/>
</dbReference>
<comment type="subcellular location">
    <subcellularLocation>
        <location evidence="1 10">Cytoplasm</location>
    </subcellularLocation>
</comment>
<evidence type="ECO:0000256" key="5">
    <source>
        <dbReference type="ARBA" id="ARBA00023016"/>
    </source>
</evidence>
<dbReference type="GO" id="GO:0006457">
    <property type="term" value="P:protein folding"/>
    <property type="evidence" value="ECO:0007669"/>
    <property type="project" value="InterPro"/>
</dbReference>
<dbReference type="PRINTS" id="PR00773">
    <property type="entry name" value="GRPEPROTEIN"/>
</dbReference>
<dbReference type="GO" id="GO:0000774">
    <property type="term" value="F:adenyl-nucleotide exchange factor activity"/>
    <property type="evidence" value="ECO:0007669"/>
    <property type="project" value="InterPro"/>
</dbReference>
<dbReference type="Proteomes" id="UP000228945">
    <property type="component" value="Chromosome"/>
</dbReference>
<comment type="similarity">
    <text evidence="2 10 12">Belongs to the GrpE family.</text>
</comment>
<dbReference type="GO" id="GO:0005737">
    <property type="term" value="C:cytoplasm"/>
    <property type="evidence" value="ECO:0007669"/>
    <property type="project" value="UniProtKB-SubCell"/>
</dbReference>
<feature type="region of interest" description="Disordered" evidence="13">
    <location>
        <begin position="1"/>
        <end position="24"/>
    </location>
</feature>
<comment type="function">
    <text evidence="7 10 11">Participates actively in the response to hyperosmotic and heat shock by preventing the aggregation of stress-denatured proteins, in association with DnaK and GrpE. It is the nucleotide exchange factor for DnaK and may function as a thermosensor. Unfolded proteins bind initially to DnaJ; upon interaction with the DnaJ-bound protein, DnaK hydrolyzes its bound ATP, resulting in the formation of a stable complex. GrpE releases ADP from DnaK; ATP binding to DnaK triggers the release of the substrate protein, thus completing the reaction cycle. Several rounds of ATP-dependent interactions between DnaJ, DnaK and GrpE are required for fully efficient folding.</text>
</comment>
<protein>
    <recommendedName>
        <fullName evidence="8 10">Protein GrpE</fullName>
    </recommendedName>
    <alternativeName>
        <fullName evidence="9 10">HSP-70 cofactor</fullName>
    </alternativeName>
</protein>
<evidence type="ECO:0000256" key="9">
    <source>
        <dbReference type="ARBA" id="ARBA00076414"/>
    </source>
</evidence>
<comment type="subunit">
    <text evidence="3 10">Homodimer.</text>
</comment>
<sequence length="202" mass="21424">MTDDDTPANGHDAEYEAPESETVEDVEALQAENAALKDQILRMAAEMDNTRRRAEREANDARAYAIQKFAKDLFPASDYLASATAHAPRDSGDAAVKNFVVGVEMTQKELLAAFDRNGLKKVDPKAGDKFDPHVHQAMAEEPNAEVAPGTIVRTMQAGFTLLGRTLRPAVVVVAAKAAAAPAGDNPYAAEGETSGGAVDTKA</sequence>
<dbReference type="Pfam" id="PF01025">
    <property type="entry name" value="GrpE"/>
    <property type="match status" value="1"/>
</dbReference>
<keyword evidence="15" id="KW-1185">Reference proteome</keyword>
<evidence type="ECO:0000256" key="12">
    <source>
        <dbReference type="RuleBase" id="RU004478"/>
    </source>
</evidence>
<keyword evidence="6 10" id="KW-0143">Chaperone</keyword>
<dbReference type="PANTHER" id="PTHR21237">
    <property type="entry name" value="GRPE PROTEIN"/>
    <property type="match status" value="1"/>
</dbReference>
<evidence type="ECO:0000256" key="13">
    <source>
        <dbReference type="SAM" id="MobiDB-lite"/>
    </source>
</evidence>
<reference evidence="14 15" key="1">
    <citation type="submission" date="2017-10" db="EMBL/GenBank/DDBJ databases">
        <title>Genome sequence of Caulobacter mirabilis FWC38.</title>
        <authorList>
            <person name="Fiebig A."/>
            <person name="Crosson S."/>
        </authorList>
    </citation>
    <scope>NUCLEOTIDE SEQUENCE [LARGE SCALE GENOMIC DNA]</scope>
    <source>
        <strain evidence="14 15">FWC 38</strain>
    </source>
</reference>
<evidence type="ECO:0000256" key="7">
    <source>
        <dbReference type="ARBA" id="ARBA00053401"/>
    </source>
</evidence>
<evidence type="ECO:0000256" key="4">
    <source>
        <dbReference type="ARBA" id="ARBA00022490"/>
    </source>
</evidence>
<dbReference type="NCBIfam" id="NF010752">
    <property type="entry name" value="PRK14155.1"/>
    <property type="match status" value="1"/>
</dbReference>
<evidence type="ECO:0000256" key="8">
    <source>
        <dbReference type="ARBA" id="ARBA00072274"/>
    </source>
</evidence>
<proteinExistence type="inferred from homology"/>
<evidence type="ECO:0000256" key="3">
    <source>
        <dbReference type="ARBA" id="ARBA00011738"/>
    </source>
</evidence>
<dbReference type="FunFam" id="2.30.22.10:FF:000001">
    <property type="entry name" value="Protein GrpE"/>
    <property type="match status" value="1"/>
</dbReference>
<dbReference type="GO" id="GO:0042803">
    <property type="term" value="F:protein homodimerization activity"/>
    <property type="evidence" value="ECO:0007669"/>
    <property type="project" value="InterPro"/>
</dbReference>
<dbReference type="PANTHER" id="PTHR21237:SF23">
    <property type="entry name" value="GRPE PROTEIN HOMOLOG, MITOCHONDRIAL"/>
    <property type="match status" value="1"/>
</dbReference>
<evidence type="ECO:0000256" key="11">
    <source>
        <dbReference type="RuleBase" id="RU000639"/>
    </source>
</evidence>
<dbReference type="InterPro" id="IPR013805">
    <property type="entry name" value="GrpE_CC"/>
</dbReference>
<evidence type="ECO:0000256" key="6">
    <source>
        <dbReference type="ARBA" id="ARBA00023186"/>
    </source>
</evidence>
<dbReference type="SUPFAM" id="SSF58014">
    <property type="entry name" value="Coiled-coil domain of nucleotide exchange factor GrpE"/>
    <property type="match status" value="1"/>
</dbReference>
<organism evidence="14 15">
    <name type="scientific">Caulobacter mirabilis</name>
    <dbReference type="NCBI Taxonomy" id="69666"/>
    <lineage>
        <taxon>Bacteria</taxon>
        <taxon>Pseudomonadati</taxon>
        <taxon>Pseudomonadota</taxon>
        <taxon>Alphaproteobacteria</taxon>
        <taxon>Caulobacterales</taxon>
        <taxon>Caulobacteraceae</taxon>
        <taxon>Caulobacter</taxon>
    </lineage>
</organism>
<evidence type="ECO:0000256" key="10">
    <source>
        <dbReference type="HAMAP-Rule" id="MF_01151"/>
    </source>
</evidence>
<evidence type="ECO:0000313" key="14">
    <source>
        <dbReference type="EMBL" id="ATQ44752.1"/>
    </source>
</evidence>
<evidence type="ECO:0000256" key="1">
    <source>
        <dbReference type="ARBA" id="ARBA00004496"/>
    </source>
</evidence>
<keyword evidence="5 10" id="KW-0346">Stress response</keyword>
<evidence type="ECO:0000256" key="2">
    <source>
        <dbReference type="ARBA" id="ARBA00009054"/>
    </source>
</evidence>
<dbReference type="OrthoDB" id="9789811at2"/>
<dbReference type="Gene3D" id="3.90.20.20">
    <property type="match status" value="1"/>
</dbReference>
<dbReference type="GO" id="GO:0051087">
    <property type="term" value="F:protein-folding chaperone binding"/>
    <property type="evidence" value="ECO:0007669"/>
    <property type="project" value="InterPro"/>
</dbReference>
<dbReference type="Gene3D" id="2.30.22.10">
    <property type="entry name" value="Head domain of nucleotide exchange factor GrpE"/>
    <property type="match status" value="1"/>
</dbReference>
<feature type="region of interest" description="Disordered" evidence="13">
    <location>
        <begin position="178"/>
        <end position="202"/>
    </location>
</feature>
<evidence type="ECO:0000313" key="15">
    <source>
        <dbReference type="Proteomes" id="UP000228945"/>
    </source>
</evidence>
<dbReference type="GO" id="GO:0051082">
    <property type="term" value="F:unfolded protein binding"/>
    <property type="evidence" value="ECO:0007669"/>
    <property type="project" value="TreeGrafter"/>
</dbReference>
<dbReference type="AlphaFoldDB" id="A0A2D2B3A3"/>
<dbReference type="InterPro" id="IPR000740">
    <property type="entry name" value="GrpE"/>
</dbReference>
<dbReference type="InterPro" id="IPR009012">
    <property type="entry name" value="GrpE_head"/>
</dbReference>